<dbReference type="PANTHER" id="PTHR13789">
    <property type="entry name" value="MONOOXYGENASE"/>
    <property type="match status" value="1"/>
</dbReference>
<keyword evidence="5" id="KW-0503">Monooxygenase</keyword>
<keyword evidence="3" id="KW-0274">FAD</keyword>
<accession>A0A6A6W3A9</accession>
<evidence type="ECO:0000256" key="2">
    <source>
        <dbReference type="ARBA" id="ARBA00022630"/>
    </source>
</evidence>
<dbReference type="Gene3D" id="3.50.50.60">
    <property type="entry name" value="FAD/NAD(P)-binding domain"/>
    <property type="match status" value="1"/>
</dbReference>
<dbReference type="GO" id="GO:0071949">
    <property type="term" value="F:FAD binding"/>
    <property type="evidence" value="ECO:0007669"/>
    <property type="project" value="InterPro"/>
</dbReference>
<dbReference type="Proteomes" id="UP000799437">
    <property type="component" value="Unassembled WGS sequence"/>
</dbReference>
<sequence length="474" mass="51954">MEGIGEKSPERFKSGYQIAVIGAGLVGLALSISLRKFGYNVTIFESDVELKEVGAGIVLPPNSTRVLHTLGLLEAVRSRSSASHYWVSHSYRAQPSNTHDGVADPNPLAALSLEPDMEQQYGSPFLVIHRADLRKILYSAAQSAGVKIHLGANVDISRTNFTTGSICTTTPTNDTIYHTADLLFAADGQASSTRTFLNTQPITPRWSGLIVTRVLMSVSDMHALGMSSLISPPSVHIWQGPHTMATGYLLKDDFYLALTTDVSASPHAAAIHESLFRGPRPASKAELLALYSAPWDPRIRTLIEHGTGFLKWLVLDYHADVSVPRSWARAREGERLAVALVGDAAHAMKPFLGSGAAMGFEDASLLSNLLGYSSSVVEVRRALALFERERRPRTRFVGRMTDKMGAIWTLPDGKEQEDRDRTYRREGGVGVTGRETCGFPNALQDPGFQGWLYSFDGRVEAERLLRRESMDSQL</sequence>
<gene>
    <name evidence="8" type="ORF">EJ05DRAFT_502116</name>
</gene>
<evidence type="ECO:0000259" key="7">
    <source>
        <dbReference type="Pfam" id="PF01494"/>
    </source>
</evidence>
<dbReference type="PRINTS" id="PR00420">
    <property type="entry name" value="RNGMNOXGNASE"/>
</dbReference>
<keyword evidence="4" id="KW-0560">Oxidoreductase</keyword>
<feature type="domain" description="FAD-binding" evidence="7">
    <location>
        <begin position="17"/>
        <end position="200"/>
    </location>
</feature>
<keyword evidence="6" id="KW-0472">Membrane</keyword>
<evidence type="ECO:0000256" key="6">
    <source>
        <dbReference type="SAM" id="Phobius"/>
    </source>
</evidence>
<protein>
    <submittedName>
        <fullName evidence="8">FAD/NAD(P)-binding domain-containing protein</fullName>
    </submittedName>
</protein>
<dbReference type="InterPro" id="IPR002938">
    <property type="entry name" value="FAD-bd"/>
</dbReference>
<keyword evidence="6" id="KW-1133">Transmembrane helix</keyword>
<dbReference type="OrthoDB" id="16820at2759"/>
<feature type="transmembrane region" description="Helical" evidence="6">
    <location>
        <begin position="15"/>
        <end position="34"/>
    </location>
</feature>
<dbReference type="PANTHER" id="PTHR13789:SF309">
    <property type="entry name" value="PUTATIVE (AFU_ORTHOLOGUE AFUA_6G14510)-RELATED"/>
    <property type="match status" value="1"/>
</dbReference>
<evidence type="ECO:0000256" key="5">
    <source>
        <dbReference type="ARBA" id="ARBA00023033"/>
    </source>
</evidence>
<dbReference type="SUPFAM" id="SSF51905">
    <property type="entry name" value="FAD/NAD(P)-binding domain"/>
    <property type="match status" value="1"/>
</dbReference>
<keyword evidence="6" id="KW-0812">Transmembrane</keyword>
<evidence type="ECO:0000256" key="1">
    <source>
        <dbReference type="ARBA" id="ARBA00007992"/>
    </source>
</evidence>
<evidence type="ECO:0000256" key="4">
    <source>
        <dbReference type="ARBA" id="ARBA00023002"/>
    </source>
</evidence>
<comment type="similarity">
    <text evidence="1">Belongs to the paxM FAD-dependent monooxygenase family.</text>
</comment>
<dbReference type="EMBL" id="ML996575">
    <property type="protein sequence ID" value="KAF2756619.1"/>
    <property type="molecule type" value="Genomic_DNA"/>
</dbReference>
<proteinExistence type="inferred from homology"/>
<dbReference type="GO" id="GO:0004497">
    <property type="term" value="F:monooxygenase activity"/>
    <property type="evidence" value="ECO:0007669"/>
    <property type="project" value="UniProtKB-KW"/>
</dbReference>
<evidence type="ECO:0000313" key="8">
    <source>
        <dbReference type="EMBL" id="KAF2756619.1"/>
    </source>
</evidence>
<keyword evidence="9" id="KW-1185">Reference proteome</keyword>
<dbReference type="AlphaFoldDB" id="A0A6A6W3A9"/>
<evidence type="ECO:0000313" key="9">
    <source>
        <dbReference type="Proteomes" id="UP000799437"/>
    </source>
</evidence>
<dbReference type="InterPro" id="IPR036188">
    <property type="entry name" value="FAD/NAD-bd_sf"/>
</dbReference>
<organism evidence="8 9">
    <name type="scientific">Pseudovirgaria hyperparasitica</name>
    <dbReference type="NCBI Taxonomy" id="470096"/>
    <lineage>
        <taxon>Eukaryota</taxon>
        <taxon>Fungi</taxon>
        <taxon>Dikarya</taxon>
        <taxon>Ascomycota</taxon>
        <taxon>Pezizomycotina</taxon>
        <taxon>Dothideomycetes</taxon>
        <taxon>Dothideomycetes incertae sedis</taxon>
        <taxon>Acrospermales</taxon>
        <taxon>Acrospermaceae</taxon>
        <taxon>Pseudovirgaria</taxon>
    </lineage>
</organism>
<keyword evidence="2" id="KW-0285">Flavoprotein</keyword>
<dbReference type="GeneID" id="54488262"/>
<reference evidence="8" key="1">
    <citation type="journal article" date="2020" name="Stud. Mycol.">
        <title>101 Dothideomycetes genomes: a test case for predicting lifestyles and emergence of pathogens.</title>
        <authorList>
            <person name="Haridas S."/>
            <person name="Albert R."/>
            <person name="Binder M."/>
            <person name="Bloem J."/>
            <person name="Labutti K."/>
            <person name="Salamov A."/>
            <person name="Andreopoulos B."/>
            <person name="Baker S."/>
            <person name="Barry K."/>
            <person name="Bills G."/>
            <person name="Bluhm B."/>
            <person name="Cannon C."/>
            <person name="Castanera R."/>
            <person name="Culley D."/>
            <person name="Daum C."/>
            <person name="Ezra D."/>
            <person name="Gonzalez J."/>
            <person name="Henrissat B."/>
            <person name="Kuo A."/>
            <person name="Liang C."/>
            <person name="Lipzen A."/>
            <person name="Lutzoni F."/>
            <person name="Magnuson J."/>
            <person name="Mondo S."/>
            <person name="Nolan M."/>
            <person name="Ohm R."/>
            <person name="Pangilinan J."/>
            <person name="Park H.-J."/>
            <person name="Ramirez L."/>
            <person name="Alfaro M."/>
            <person name="Sun H."/>
            <person name="Tritt A."/>
            <person name="Yoshinaga Y."/>
            <person name="Zwiers L.-H."/>
            <person name="Turgeon B."/>
            <person name="Goodwin S."/>
            <person name="Spatafora J."/>
            <person name="Crous P."/>
            <person name="Grigoriev I."/>
        </authorList>
    </citation>
    <scope>NUCLEOTIDE SEQUENCE</scope>
    <source>
        <strain evidence="8">CBS 121739</strain>
    </source>
</reference>
<name>A0A6A6W3A9_9PEZI</name>
<evidence type="ECO:0000256" key="3">
    <source>
        <dbReference type="ARBA" id="ARBA00022827"/>
    </source>
</evidence>
<dbReference type="Pfam" id="PF01494">
    <property type="entry name" value="FAD_binding_3"/>
    <property type="match status" value="1"/>
</dbReference>
<dbReference type="RefSeq" id="XP_033599070.1">
    <property type="nucleotide sequence ID" value="XM_033747208.1"/>
</dbReference>
<dbReference type="InterPro" id="IPR050493">
    <property type="entry name" value="FAD-dep_Monooxygenase_BioMet"/>
</dbReference>